<name>A0A815LYG7_ADIRI</name>
<dbReference type="PROSITE" id="PS50168">
    <property type="entry name" value="DED"/>
    <property type="match status" value="1"/>
</dbReference>
<keyword evidence="1" id="KW-1133">Transmembrane helix</keyword>
<protein>
    <submittedName>
        <fullName evidence="4">Uncharacterized protein</fullName>
    </submittedName>
</protein>
<dbReference type="GO" id="GO:0042981">
    <property type="term" value="P:regulation of apoptotic process"/>
    <property type="evidence" value="ECO:0007669"/>
    <property type="project" value="InterPro"/>
</dbReference>
<keyword evidence="1" id="KW-0472">Membrane</keyword>
<dbReference type="Proteomes" id="UP000663828">
    <property type="component" value="Unassembled WGS sequence"/>
</dbReference>
<comment type="caution">
    <text evidence="4">The sequence shown here is derived from an EMBL/GenBank/DDBJ whole genome shotgun (WGS) entry which is preliminary data.</text>
</comment>
<proteinExistence type="predicted"/>
<organism evidence="4 5">
    <name type="scientific">Adineta ricciae</name>
    <name type="common">Rotifer</name>
    <dbReference type="NCBI Taxonomy" id="249248"/>
    <lineage>
        <taxon>Eukaryota</taxon>
        <taxon>Metazoa</taxon>
        <taxon>Spiralia</taxon>
        <taxon>Gnathifera</taxon>
        <taxon>Rotifera</taxon>
        <taxon>Eurotatoria</taxon>
        <taxon>Bdelloidea</taxon>
        <taxon>Adinetida</taxon>
        <taxon>Adinetidae</taxon>
        <taxon>Adineta</taxon>
    </lineage>
</organism>
<evidence type="ECO:0000259" key="2">
    <source>
        <dbReference type="PROSITE" id="PS50168"/>
    </source>
</evidence>
<dbReference type="Gene3D" id="1.10.533.10">
    <property type="entry name" value="Death Domain, Fas"/>
    <property type="match status" value="1"/>
</dbReference>
<dbReference type="Pfam" id="PF01419">
    <property type="entry name" value="Jacalin"/>
    <property type="match status" value="1"/>
</dbReference>
<dbReference type="InterPro" id="IPR011029">
    <property type="entry name" value="DEATH-like_dom_sf"/>
</dbReference>
<evidence type="ECO:0000313" key="4">
    <source>
        <dbReference type="EMBL" id="CAF1416487.1"/>
    </source>
</evidence>
<sequence length="379" mass="43353">MDHCRLRSVLLKLENRLSNGDRQRFHFFLGDDVPRRVRDDATLHGTLAVIDCLFDQDKINERDFTYLIDAFEEIECFNAAHLLREYQQELQLQGLNQSAQSLGSILLPGTRRILPDLLDDQDRDEAIEETDAITLNKFICETASWNDDQDVNATPSYKTKNCRPSSFPWTYIFVTLFMFTALIAVGTLASVLIWKINQISLYEEKLNALYNQNREILSKKLGKTFGGNHGGSFDDSLTDKFTFYHYLNGMQGTPHGEVLSYIRFSYSSLHNENNTIMSPIHGLNDLSKHSQSFMLAKDERIIAVHVYVNKHTDVVNDPSNDLNIITGLQFFTTLRRSSPIFGEASGERFVEEFHGASLGYATGKYGPFLNQLQFVWYQA</sequence>
<dbReference type="AlphaFoldDB" id="A0A815LYG7"/>
<dbReference type="Gene3D" id="2.100.10.30">
    <property type="entry name" value="Jacalin-like lectin domain"/>
    <property type="match status" value="1"/>
</dbReference>
<dbReference type="SUPFAM" id="SSF47986">
    <property type="entry name" value="DEATH domain"/>
    <property type="match status" value="1"/>
</dbReference>
<dbReference type="InterPro" id="IPR001229">
    <property type="entry name" value="Jacalin-like_lectin_dom"/>
</dbReference>
<gene>
    <name evidence="4" type="ORF">XAT740_LOCUS34964</name>
</gene>
<reference evidence="4" key="1">
    <citation type="submission" date="2021-02" db="EMBL/GenBank/DDBJ databases">
        <authorList>
            <person name="Nowell W R."/>
        </authorList>
    </citation>
    <scope>NUCLEOTIDE SEQUENCE</scope>
</reference>
<feature type="domain" description="DED" evidence="2">
    <location>
        <begin position="5"/>
        <end position="85"/>
    </location>
</feature>
<dbReference type="PROSITE" id="PS51752">
    <property type="entry name" value="JACALIN_LECTIN"/>
    <property type="match status" value="1"/>
</dbReference>
<evidence type="ECO:0000259" key="3">
    <source>
        <dbReference type="PROSITE" id="PS51752"/>
    </source>
</evidence>
<feature type="domain" description="Jacalin-type lectin" evidence="3">
    <location>
        <begin position="218"/>
        <end position="378"/>
    </location>
</feature>
<dbReference type="InterPro" id="IPR036404">
    <property type="entry name" value="Jacalin-like_lectin_dom_sf"/>
</dbReference>
<feature type="transmembrane region" description="Helical" evidence="1">
    <location>
        <begin position="169"/>
        <end position="194"/>
    </location>
</feature>
<dbReference type="InterPro" id="IPR001875">
    <property type="entry name" value="DED_dom"/>
</dbReference>
<keyword evidence="5" id="KW-1185">Reference proteome</keyword>
<keyword evidence="1" id="KW-0812">Transmembrane</keyword>
<evidence type="ECO:0000256" key="1">
    <source>
        <dbReference type="SAM" id="Phobius"/>
    </source>
</evidence>
<dbReference type="EMBL" id="CAJNOR010003463">
    <property type="protein sequence ID" value="CAF1416487.1"/>
    <property type="molecule type" value="Genomic_DNA"/>
</dbReference>
<dbReference type="SUPFAM" id="SSF51101">
    <property type="entry name" value="Mannose-binding lectins"/>
    <property type="match status" value="1"/>
</dbReference>
<accession>A0A815LYG7</accession>
<evidence type="ECO:0000313" key="5">
    <source>
        <dbReference type="Proteomes" id="UP000663828"/>
    </source>
</evidence>